<organism evidence="2">
    <name type="scientific">Trypanosoma vivax (strain Y486)</name>
    <dbReference type="NCBI Taxonomy" id="1055687"/>
    <lineage>
        <taxon>Eukaryota</taxon>
        <taxon>Discoba</taxon>
        <taxon>Euglenozoa</taxon>
        <taxon>Kinetoplastea</taxon>
        <taxon>Metakinetoplastina</taxon>
        <taxon>Trypanosomatida</taxon>
        <taxon>Trypanosomatidae</taxon>
        <taxon>Trypanosoma</taxon>
        <taxon>Duttonella</taxon>
    </lineage>
</organism>
<protein>
    <submittedName>
        <fullName evidence="2">Uncharacterized protein</fullName>
    </submittedName>
</protein>
<proteinExistence type="predicted"/>
<dbReference type="VEuPathDB" id="TriTrypDB:TvY486_0500650"/>
<accession>G0TV90</accession>
<dbReference type="AlphaFoldDB" id="G0TV90"/>
<reference evidence="2" key="1">
    <citation type="journal article" date="2012" name="Proc. Natl. Acad. Sci. U.S.A.">
        <title>Antigenic diversity is generated by distinct evolutionary mechanisms in African trypanosome species.</title>
        <authorList>
            <person name="Jackson A.P."/>
            <person name="Berry A."/>
            <person name="Aslett M."/>
            <person name="Allison H.C."/>
            <person name="Burton P."/>
            <person name="Vavrova-Anderson J."/>
            <person name="Brown R."/>
            <person name="Browne H."/>
            <person name="Corton N."/>
            <person name="Hauser H."/>
            <person name="Gamble J."/>
            <person name="Gilderthorp R."/>
            <person name="Marcello L."/>
            <person name="McQuillan J."/>
            <person name="Otto T.D."/>
            <person name="Quail M.A."/>
            <person name="Sanders M.J."/>
            <person name="van Tonder A."/>
            <person name="Ginger M.L."/>
            <person name="Field M.C."/>
            <person name="Barry J.D."/>
            <person name="Hertz-Fowler C."/>
            <person name="Berriman M."/>
        </authorList>
    </citation>
    <scope>NUCLEOTIDE SEQUENCE</scope>
    <source>
        <strain evidence="2">Y486</strain>
    </source>
</reference>
<evidence type="ECO:0000313" key="2">
    <source>
        <dbReference type="EMBL" id="CCC47856.1"/>
    </source>
</evidence>
<dbReference type="EMBL" id="HE573021">
    <property type="protein sequence ID" value="CCC47856.1"/>
    <property type="molecule type" value="Genomic_DNA"/>
</dbReference>
<evidence type="ECO:0000256" key="1">
    <source>
        <dbReference type="SAM" id="MobiDB-lite"/>
    </source>
</evidence>
<gene>
    <name evidence="2" type="ORF">TVY486_0500650</name>
</gene>
<feature type="region of interest" description="Disordered" evidence="1">
    <location>
        <begin position="116"/>
        <end position="139"/>
    </location>
</feature>
<name>G0TV90_TRYVY</name>
<sequence>MDSACEFPSHRVHSPLEYRCTSSPQLSLISTGLLLHSNCSRSSSSDGLDRNCMKEGGLVDDTPLNDGSRSAHCMQDECTSQKSARRRSFISRVKQLFAPSKRSILTMDVTANEPFADSDTWSGMHADNTTSGGKMGSDKRLKRVLERSDNNTNDEQNDSTCPGKQVCERQVVVKQYEGRLKRSLASSLSTEEGKARKQLREECFIVMQDIGRTYAAMSRCVLIEAGHHREKK</sequence>